<organism evidence="1 2">
    <name type="scientific">Corynebacterium mustelae</name>
    <dbReference type="NCBI Taxonomy" id="571915"/>
    <lineage>
        <taxon>Bacteria</taxon>
        <taxon>Bacillati</taxon>
        <taxon>Actinomycetota</taxon>
        <taxon>Actinomycetes</taxon>
        <taxon>Mycobacteriales</taxon>
        <taxon>Corynebacteriaceae</taxon>
        <taxon>Corynebacterium</taxon>
    </lineage>
</organism>
<dbReference type="KEGG" id="cmv:CMUST_07245"/>
<dbReference type="OrthoDB" id="4410557at2"/>
<dbReference type="Proteomes" id="UP000035199">
    <property type="component" value="Chromosome"/>
</dbReference>
<evidence type="ECO:0000313" key="2">
    <source>
        <dbReference type="Proteomes" id="UP000035199"/>
    </source>
</evidence>
<evidence type="ECO:0008006" key="3">
    <source>
        <dbReference type="Google" id="ProtNLM"/>
    </source>
</evidence>
<sequence>MHFELTGETRINSHDVTLYRIRAARSIPEHSIVCGELGGWVSSTHTANGKPRIGEGAWVFADAQVFDQARVTGHAVVTGNAQVFGRAKISGHALIEGHARVCGKSVIKNRARVSGNSLIDGATVAGHAQVSGEAEVLSTNGLRSRVCDNATVIDARIDEGSIISGNAQVMGYVSVYSSHISGNAWVESYGTIADSKVRDNAVVLASRLNEVVVEGDAKVYSQPRVGSVIGGNAVIKQLSDYITFTPLSPEWTRVHVYRNHKDEPEVRLDFFRNLEGTHSTDVAEFVELLKKYGWDQPMCAQLEAARAHIAQQIAEYENPTLGYELTDTTKTLDDGTVVYRVRWRDSGLMGGWMPGTHTPEGEPRVTGTARLDGEAMLLENASITEDARVRDTACVRGDAHIAGHAIVCDNAEVSGKAFLDGLAEVGENAEVSGNALIFDSFVYGSCHVSGNTRMYRGAHLSGQITMSGECLIIGAQVEGKATVEGCSQITTNTALKGTYTDLET</sequence>
<name>A0A0G3GX90_9CORY</name>
<keyword evidence="2" id="KW-1185">Reference proteome</keyword>
<accession>A0A0G3GX90</accession>
<dbReference type="InterPro" id="IPR011004">
    <property type="entry name" value="Trimer_LpxA-like_sf"/>
</dbReference>
<proteinExistence type="predicted"/>
<reference evidence="1 2" key="1">
    <citation type="journal article" date="2015" name="Genome Announc.">
        <title>Complete Genome Sequence of the Type Strain Corynebacterium mustelae DSM 45274, Isolated from Various Tissues of a Male Ferret with Lethal Sepsis.</title>
        <authorList>
            <person name="Ruckert C."/>
            <person name="Eimer J."/>
            <person name="Winkler A."/>
            <person name="Tauch A."/>
        </authorList>
    </citation>
    <scope>NUCLEOTIDE SEQUENCE [LARGE SCALE GENOMIC DNA]</scope>
    <source>
        <strain evidence="1 2">DSM 45274</strain>
    </source>
</reference>
<dbReference type="EMBL" id="CP011542">
    <property type="protein sequence ID" value="AKK05779.1"/>
    <property type="molecule type" value="Genomic_DNA"/>
</dbReference>
<dbReference type="AlphaFoldDB" id="A0A0G3GX90"/>
<dbReference type="RefSeq" id="WP_052844585.1">
    <property type="nucleotide sequence ID" value="NZ_CP011542.1"/>
</dbReference>
<evidence type="ECO:0000313" key="1">
    <source>
        <dbReference type="EMBL" id="AKK05779.1"/>
    </source>
</evidence>
<protein>
    <recommendedName>
        <fullName evidence="3">Polymer-forming cytoskeletal</fullName>
    </recommendedName>
</protein>
<gene>
    <name evidence="1" type="ORF">CMUST_07245</name>
</gene>
<reference evidence="2" key="2">
    <citation type="submission" date="2015-05" db="EMBL/GenBank/DDBJ databases">
        <title>Complete genome sequence of Corynebacterium mustelae DSM 45274, isolated from various tissues of a male ferret with lethal sepsis.</title>
        <authorList>
            <person name="Ruckert C."/>
            <person name="Albersmeier A."/>
            <person name="Winkler A."/>
            <person name="Tauch A."/>
        </authorList>
    </citation>
    <scope>NUCLEOTIDE SEQUENCE [LARGE SCALE GENOMIC DNA]</scope>
    <source>
        <strain evidence="2">DSM 45274</strain>
    </source>
</reference>
<dbReference type="SUPFAM" id="SSF51161">
    <property type="entry name" value="Trimeric LpxA-like enzymes"/>
    <property type="match status" value="3"/>
</dbReference>
<dbReference type="PATRIC" id="fig|571915.4.peg.1546"/>
<dbReference type="Gene3D" id="2.160.10.10">
    <property type="entry name" value="Hexapeptide repeat proteins"/>
    <property type="match status" value="2"/>
</dbReference>